<organism evidence="10 11">
    <name type="scientific">Microlunatus endophyticus</name>
    <dbReference type="NCBI Taxonomy" id="1716077"/>
    <lineage>
        <taxon>Bacteria</taxon>
        <taxon>Bacillati</taxon>
        <taxon>Actinomycetota</taxon>
        <taxon>Actinomycetes</taxon>
        <taxon>Propionibacteriales</taxon>
        <taxon>Propionibacteriaceae</taxon>
        <taxon>Microlunatus</taxon>
    </lineage>
</organism>
<comment type="caution">
    <text evidence="10">The sequence shown here is derived from an EMBL/GenBank/DDBJ whole genome shotgun (WGS) entry which is preliminary data.</text>
</comment>
<dbReference type="InterPro" id="IPR002716">
    <property type="entry name" value="PIN_dom"/>
</dbReference>
<evidence type="ECO:0000256" key="2">
    <source>
        <dbReference type="ARBA" id="ARBA00022649"/>
    </source>
</evidence>
<dbReference type="RefSeq" id="WP_229670053.1">
    <property type="nucleotide sequence ID" value="NZ_BMMZ01000006.1"/>
</dbReference>
<dbReference type="PANTHER" id="PTHR33653">
    <property type="entry name" value="RIBONUCLEASE VAPC2"/>
    <property type="match status" value="1"/>
</dbReference>
<keyword evidence="6 8" id="KW-0460">Magnesium</keyword>
<dbReference type="GO" id="GO:0016787">
    <property type="term" value="F:hydrolase activity"/>
    <property type="evidence" value="ECO:0007669"/>
    <property type="project" value="UniProtKB-KW"/>
</dbReference>
<dbReference type="EC" id="3.1.-.-" evidence="8"/>
<dbReference type="SUPFAM" id="SSF88723">
    <property type="entry name" value="PIN domain-like"/>
    <property type="match status" value="1"/>
</dbReference>
<dbReference type="Pfam" id="PF01850">
    <property type="entry name" value="PIN"/>
    <property type="match status" value="1"/>
</dbReference>
<comment type="cofactor">
    <cofactor evidence="1 8">
        <name>Mg(2+)</name>
        <dbReference type="ChEBI" id="CHEBI:18420"/>
    </cofactor>
</comment>
<dbReference type="InterPro" id="IPR029060">
    <property type="entry name" value="PIN-like_dom_sf"/>
</dbReference>
<gene>
    <name evidence="8 10" type="primary">vapC</name>
    <name evidence="10" type="ORF">GCM10011575_25820</name>
</gene>
<feature type="binding site" evidence="8">
    <location>
        <position position="102"/>
    </location>
    <ligand>
        <name>Mg(2+)</name>
        <dbReference type="ChEBI" id="CHEBI:18420"/>
    </ligand>
</feature>
<dbReference type="CDD" id="cd09871">
    <property type="entry name" value="PIN_MtVapC28-VapC30-like"/>
    <property type="match status" value="1"/>
</dbReference>
<reference evidence="10" key="1">
    <citation type="journal article" date="2014" name="Int. J. Syst. Evol. Microbiol.">
        <title>Complete genome sequence of Corynebacterium casei LMG S-19264T (=DSM 44701T), isolated from a smear-ripened cheese.</title>
        <authorList>
            <consortium name="US DOE Joint Genome Institute (JGI-PGF)"/>
            <person name="Walter F."/>
            <person name="Albersmeier A."/>
            <person name="Kalinowski J."/>
            <person name="Ruckert C."/>
        </authorList>
    </citation>
    <scope>NUCLEOTIDE SEQUENCE</scope>
    <source>
        <strain evidence="10">CGMCC 4.7306</strain>
    </source>
</reference>
<evidence type="ECO:0000313" key="10">
    <source>
        <dbReference type="EMBL" id="GGL66164.1"/>
    </source>
</evidence>
<dbReference type="InterPro" id="IPR050556">
    <property type="entry name" value="Type_II_TA_system_RNase"/>
</dbReference>
<evidence type="ECO:0000256" key="1">
    <source>
        <dbReference type="ARBA" id="ARBA00001946"/>
    </source>
</evidence>
<dbReference type="GO" id="GO:0004540">
    <property type="term" value="F:RNA nuclease activity"/>
    <property type="evidence" value="ECO:0007669"/>
    <property type="project" value="InterPro"/>
</dbReference>
<evidence type="ECO:0000256" key="5">
    <source>
        <dbReference type="ARBA" id="ARBA00022801"/>
    </source>
</evidence>
<evidence type="ECO:0000256" key="8">
    <source>
        <dbReference type="HAMAP-Rule" id="MF_00265"/>
    </source>
</evidence>
<accession>A0A917W5P4</accession>
<protein>
    <recommendedName>
        <fullName evidence="8">Ribonuclease VapC</fullName>
        <shortName evidence="8">RNase VapC</shortName>
        <ecNumber evidence="8">3.1.-.-</ecNumber>
    </recommendedName>
    <alternativeName>
        <fullName evidence="8">Toxin VapC</fullName>
    </alternativeName>
</protein>
<feature type="binding site" evidence="8">
    <location>
        <position position="6"/>
    </location>
    <ligand>
        <name>Mg(2+)</name>
        <dbReference type="ChEBI" id="CHEBI:18420"/>
    </ligand>
</feature>
<keyword evidence="4 8" id="KW-0479">Metal-binding</keyword>
<evidence type="ECO:0000313" key="11">
    <source>
        <dbReference type="Proteomes" id="UP000613840"/>
    </source>
</evidence>
<comment type="similarity">
    <text evidence="7 8">Belongs to the PINc/VapC protein family.</text>
</comment>
<dbReference type="AlphaFoldDB" id="A0A917W5P4"/>
<dbReference type="GO" id="GO:0090729">
    <property type="term" value="F:toxin activity"/>
    <property type="evidence" value="ECO:0007669"/>
    <property type="project" value="UniProtKB-KW"/>
</dbReference>
<reference evidence="10" key="2">
    <citation type="submission" date="2020-09" db="EMBL/GenBank/DDBJ databases">
        <authorList>
            <person name="Sun Q."/>
            <person name="Zhou Y."/>
        </authorList>
    </citation>
    <scope>NUCLEOTIDE SEQUENCE</scope>
    <source>
        <strain evidence="10">CGMCC 4.7306</strain>
    </source>
</reference>
<comment type="function">
    <text evidence="8">Toxic component of a toxin-antitoxin (TA) system. An RNase.</text>
</comment>
<sequence length="132" mass="13668">MTITLDTSALVAVILGESDAERFTTAMLGNAGDCLISAATLVEAAIVVEARQGNGAAQDLRLLIEQIGAEVVPVDGETALVAVAAWQRFGKGRHPAALNFGDCFSYALAKISGAPLLFKGSDFAQTDITQVS</sequence>
<keyword evidence="5 8" id="KW-0378">Hydrolase</keyword>
<evidence type="ECO:0000256" key="7">
    <source>
        <dbReference type="ARBA" id="ARBA00038093"/>
    </source>
</evidence>
<keyword evidence="3 8" id="KW-0540">Nuclease</keyword>
<evidence type="ECO:0000256" key="6">
    <source>
        <dbReference type="ARBA" id="ARBA00022842"/>
    </source>
</evidence>
<keyword evidence="8" id="KW-0800">Toxin</keyword>
<feature type="domain" description="PIN" evidence="9">
    <location>
        <begin position="3"/>
        <end position="127"/>
    </location>
</feature>
<keyword evidence="2 8" id="KW-1277">Toxin-antitoxin system</keyword>
<evidence type="ECO:0000259" key="9">
    <source>
        <dbReference type="Pfam" id="PF01850"/>
    </source>
</evidence>
<name>A0A917W5P4_9ACTN</name>
<proteinExistence type="inferred from homology"/>
<keyword evidence="11" id="KW-1185">Reference proteome</keyword>
<dbReference type="InterPro" id="IPR022907">
    <property type="entry name" value="VapC_family"/>
</dbReference>
<dbReference type="HAMAP" id="MF_00265">
    <property type="entry name" value="VapC_Nob1"/>
    <property type="match status" value="1"/>
</dbReference>
<evidence type="ECO:0000256" key="4">
    <source>
        <dbReference type="ARBA" id="ARBA00022723"/>
    </source>
</evidence>
<dbReference type="Gene3D" id="3.40.50.1010">
    <property type="entry name" value="5'-nuclease"/>
    <property type="match status" value="1"/>
</dbReference>
<dbReference type="GO" id="GO:0000287">
    <property type="term" value="F:magnesium ion binding"/>
    <property type="evidence" value="ECO:0007669"/>
    <property type="project" value="UniProtKB-UniRule"/>
</dbReference>
<dbReference type="Proteomes" id="UP000613840">
    <property type="component" value="Unassembled WGS sequence"/>
</dbReference>
<dbReference type="EMBL" id="BMMZ01000006">
    <property type="protein sequence ID" value="GGL66164.1"/>
    <property type="molecule type" value="Genomic_DNA"/>
</dbReference>
<dbReference type="PANTHER" id="PTHR33653:SF1">
    <property type="entry name" value="RIBONUCLEASE VAPC2"/>
    <property type="match status" value="1"/>
</dbReference>
<evidence type="ECO:0000256" key="3">
    <source>
        <dbReference type="ARBA" id="ARBA00022722"/>
    </source>
</evidence>